<dbReference type="RefSeq" id="WP_085888125.1">
    <property type="nucleotide sequence ID" value="NZ_FWFN01000004.1"/>
</dbReference>
<dbReference type="SUPFAM" id="SSF51294">
    <property type="entry name" value="Hedgehog/intein (Hint) domain"/>
    <property type="match status" value="1"/>
</dbReference>
<accession>A0A1X6Z976</accession>
<evidence type="ECO:0000313" key="3">
    <source>
        <dbReference type="EMBL" id="SLN45046.1"/>
    </source>
</evidence>
<dbReference type="InterPro" id="IPR006141">
    <property type="entry name" value="Intein_N"/>
</dbReference>
<sequence length="492" mass="52688">MSDLDYSSESAKTIAELLFGADSGIKVNSADLIGTSAQTRTYSNGDDVAREATPGDNGVIFSTGRAEDFNAGWGDNRNDHLSSDMHNDWDWDQGRDRDIEDVVPGSARSYDAAGIELNFTATESGTYTVPLTFLTEEYPVYYGSAYSDSAAVFLGDENGNNMELLPISHQEGGYFNLNSMENGPYRNNGDTGNWLRYNTDFNAIKTGHLTLEVEAGKTYTLKIVVADFNDAKYDSALMIGEGAFTSTAPPCFTAGTLIATPDGPRPVEDLAPGDLVMTLDHGPQPLRWHAATHVAASRLAKQPNLCPVQIRAGALGPGVPARDLSVSQQHRMLVRSRIAQRMFGAEEILVAAKHLIGLPGVTLGTPEGAVSYHHLVFDGHEVIDAEGAAAESLYLGPQALRSLSPAARAELAALFPDLLRRLAEGESLPAARPLVAGKRGRRMQLRHRKNHQPLQPAQALPPRGATVARMPQPAGVSALAATGPLEPGRAHA</sequence>
<dbReference type="InterPro" id="IPR028992">
    <property type="entry name" value="Hedgehog/Intein_dom"/>
</dbReference>
<dbReference type="NCBIfam" id="NF038133">
    <property type="entry name" value="choice_anch_L"/>
    <property type="match status" value="1"/>
</dbReference>
<gene>
    <name evidence="3" type="ORF">PSM7751_02078</name>
</gene>
<dbReference type="Proteomes" id="UP000193963">
    <property type="component" value="Unassembled WGS sequence"/>
</dbReference>
<dbReference type="EMBL" id="FWFN01000004">
    <property type="protein sequence ID" value="SLN45046.1"/>
    <property type="molecule type" value="Genomic_DNA"/>
</dbReference>
<organism evidence="3 4">
    <name type="scientific">Pseudooceanicola marinus</name>
    <dbReference type="NCBI Taxonomy" id="396013"/>
    <lineage>
        <taxon>Bacteria</taxon>
        <taxon>Pseudomonadati</taxon>
        <taxon>Pseudomonadota</taxon>
        <taxon>Alphaproteobacteria</taxon>
        <taxon>Rhodobacterales</taxon>
        <taxon>Paracoccaceae</taxon>
        <taxon>Pseudooceanicola</taxon>
    </lineage>
</organism>
<name>A0A1X6Z976_9RHOB</name>
<dbReference type="GO" id="GO:0016539">
    <property type="term" value="P:intein-mediated protein splicing"/>
    <property type="evidence" value="ECO:0007669"/>
    <property type="project" value="InterPro"/>
</dbReference>
<dbReference type="PROSITE" id="PS50817">
    <property type="entry name" value="INTEIN_N_TER"/>
    <property type="match status" value="1"/>
</dbReference>
<dbReference type="InterPro" id="IPR049804">
    <property type="entry name" value="Choice_anch_L"/>
</dbReference>
<feature type="domain" description="Hedgehog/Intein (Hint)" evidence="2">
    <location>
        <begin position="250"/>
        <end position="396"/>
    </location>
</feature>
<reference evidence="3 4" key="1">
    <citation type="submission" date="2017-03" db="EMBL/GenBank/DDBJ databases">
        <authorList>
            <person name="Afonso C.L."/>
            <person name="Miller P.J."/>
            <person name="Scott M.A."/>
            <person name="Spackman E."/>
            <person name="Goraichik I."/>
            <person name="Dimitrov K.M."/>
            <person name="Suarez D.L."/>
            <person name="Swayne D.E."/>
        </authorList>
    </citation>
    <scope>NUCLEOTIDE SEQUENCE [LARGE SCALE GENOMIC DNA]</scope>
    <source>
        <strain evidence="3 4">CECT 7751</strain>
    </source>
</reference>
<dbReference type="OrthoDB" id="6305173at2"/>
<protein>
    <recommendedName>
        <fullName evidence="2">Hedgehog/Intein (Hint) domain-containing protein</fullName>
    </recommendedName>
</protein>
<feature type="compositionally biased region" description="Basic residues" evidence="1">
    <location>
        <begin position="438"/>
        <end position="451"/>
    </location>
</feature>
<evidence type="ECO:0000256" key="1">
    <source>
        <dbReference type="SAM" id="MobiDB-lite"/>
    </source>
</evidence>
<feature type="compositionally biased region" description="Low complexity" evidence="1">
    <location>
        <begin position="452"/>
        <end position="462"/>
    </location>
</feature>
<proteinExistence type="predicted"/>
<evidence type="ECO:0000313" key="4">
    <source>
        <dbReference type="Proteomes" id="UP000193963"/>
    </source>
</evidence>
<dbReference type="Pfam" id="PF13403">
    <property type="entry name" value="Hint_2"/>
    <property type="match status" value="1"/>
</dbReference>
<evidence type="ECO:0000259" key="2">
    <source>
        <dbReference type="Pfam" id="PF13403"/>
    </source>
</evidence>
<keyword evidence="4" id="KW-1185">Reference proteome</keyword>
<feature type="region of interest" description="Disordered" evidence="1">
    <location>
        <begin position="437"/>
        <end position="470"/>
    </location>
</feature>
<dbReference type="InterPro" id="IPR036844">
    <property type="entry name" value="Hint_dom_sf"/>
</dbReference>
<dbReference type="AlphaFoldDB" id="A0A1X6Z976"/>
<dbReference type="Gene3D" id="2.170.16.10">
    <property type="entry name" value="Hedgehog/Intein (Hint) domain"/>
    <property type="match status" value="1"/>
</dbReference>